<evidence type="ECO:0000256" key="1">
    <source>
        <dbReference type="SAM" id="MobiDB-lite"/>
    </source>
</evidence>
<protein>
    <submittedName>
        <fullName evidence="2">Uncharacterized protein</fullName>
    </submittedName>
</protein>
<organism evidence="2 3">
    <name type="scientific">Paraburkholderia ribeironis</name>
    <dbReference type="NCBI Taxonomy" id="1247936"/>
    <lineage>
        <taxon>Bacteria</taxon>
        <taxon>Pseudomonadati</taxon>
        <taxon>Pseudomonadota</taxon>
        <taxon>Betaproteobacteria</taxon>
        <taxon>Burkholderiales</taxon>
        <taxon>Burkholderiaceae</taxon>
        <taxon>Paraburkholderia</taxon>
    </lineage>
</organism>
<dbReference type="STRING" id="1247936.BN2475_50070"/>
<feature type="compositionally biased region" description="Low complexity" evidence="1">
    <location>
        <begin position="1"/>
        <end position="18"/>
    </location>
</feature>
<feature type="region of interest" description="Disordered" evidence="1">
    <location>
        <begin position="1"/>
        <end position="27"/>
    </location>
</feature>
<reference evidence="2 3" key="1">
    <citation type="submission" date="2016-12" db="EMBL/GenBank/DDBJ databases">
        <authorList>
            <person name="Song W.-J."/>
            <person name="Kurnit D.M."/>
        </authorList>
    </citation>
    <scope>NUCLEOTIDE SEQUENCE [LARGE SCALE GENOMIC DNA]</scope>
    <source>
        <strain evidence="2 3">STM7296</strain>
    </source>
</reference>
<evidence type="ECO:0000313" key="2">
    <source>
        <dbReference type="EMBL" id="SIT35518.1"/>
    </source>
</evidence>
<dbReference type="Proteomes" id="UP000187012">
    <property type="component" value="Unassembled WGS sequence"/>
</dbReference>
<dbReference type="AlphaFoldDB" id="A0A1N7RK74"/>
<sequence length="98" mass="9550">MDCAIGSDAAAGFAASEADGVDASGSTAADEVAGRGAAWLSVTPGDEDVVVGAESSAPQPLSANVASAIDAMLATHLSLLMLHPVLVKAGAVSIPFKK</sequence>
<proteinExistence type="predicted"/>
<gene>
    <name evidence="2" type="ORF">BN2475_50070</name>
</gene>
<keyword evidence="3" id="KW-1185">Reference proteome</keyword>
<evidence type="ECO:0000313" key="3">
    <source>
        <dbReference type="Proteomes" id="UP000187012"/>
    </source>
</evidence>
<dbReference type="EMBL" id="CYGX02000005">
    <property type="protein sequence ID" value="SIT35518.1"/>
    <property type="molecule type" value="Genomic_DNA"/>
</dbReference>
<name>A0A1N7RK74_9BURK</name>
<accession>A0A1N7RK74</accession>